<keyword evidence="1" id="KW-0326">Glycosidase</keyword>
<protein>
    <submittedName>
        <fullName evidence="7">PQQ-dependent sugar dehydrogenase</fullName>
    </submittedName>
</protein>
<evidence type="ECO:0000313" key="7">
    <source>
        <dbReference type="EMBL" id="MCR6487600.1"/>
    </source>
</evidence>
<feature type="domain" description="Fibronectin type-III" evidence="6">
    <location>
        <begin position="172"/>
        <end position="258"/>
    </location>
</feature>
<sequence length="691" mass="71676">MTRGIRVGSIALVAGTLVAAALTAAGPASAADPLLSQGKPVTASSAGGCCPAPDAVDGDSATRWASAAGVDPQWIYVDLGAAAHVSRVRLQWDASCATAYEIDTSNDHAAWTRIYSTTAGKGGVEDLTSLDGTGRYVRVYGTKRCRTDASKGYSLQEFGVYGSTGDVVPPSPPGTPTLVGVTPTSATISWTAATDNEGVTGYDVYRDGQLCASTAGALTATCGNLGPNGTYGFYVNARDAAGNVSQASGTLPVKTPPSDDHTPPSAPAGVHTTAVNSTSIGLAWTASTDDVGVTGYRIFNAGTQIGTADTTSTTLGGLTPNTAYHLQVRAVDGNGNLSEPSTPVVDVTTTGGSSCTPSQGVCGATQVGTDDDVVWGLVTLPDGTILYNQRDAHAIVHLNPKTGAKKTIGTVPNVQSTDGEGGLTGLEINPASFGSDHWLYIMHTSPNDNRIVRIKYDPAADSLTTSTEQILVTGIARNKFHNGGRLRFSPDGRYLFAGTGDAQNGDNASNTSSLNGKVLRIAPDGTIPADNPFHNAVWSYGHRNVQGLAFDSQGRLWEQEFGNSVMDETNLIVKGGNYGWPSCEGTSGSCGTAGFIAPKKTYPVAQGSCSGITIIRDALYVACQRGARLYRAVISGSSLTNFQTFFNGTYGRLRTVEPAPDGQMWLATSVDGDKDNTPHNSHNKILRVTVG</sequence>
<keyword evidence="1" id="KW-0378">Hydrolase</keyword>
<keyword evidence="2" id="KW-0119">Carbohydrate metabolism</keyword>
<keyword evidence="2" id="KW-0624">Polysaccharide degradation</keyword>
<feature type="signal peptide" evidence="4">
    <location>
        <begin position="1"/>
        <end position="30"/>
    </location>
</feature>
<dbReference type="GO" id="GO:0000272">
    <property type="term" value="P:polysaccharide catabolic process"/>
    <property type="evidence" value="ECO:0007669"/>
    <property type="project" value="UniProtKB-KW"/>
</dbReference>
<feature type="domain" description="Fibronectin type-III" evidence="6">
    <location>
        <begin position="266"/>
        <end position="352"/>
    </location>
</feature>
<dbReference type="InterPro" id="IPR008979">
    <property type="entry name" value="Galactose-bd-like_sf"/>
</dbReference>
<dbReference type="SUPFAM" id="SSF49785">
    <property type="entry name" value="Galactose-binding domain-like"/>
    <property type="match status" value="1"/>
</dbReference>
<dbReference type="PROSITE" id="PS50022">
    <property type="entry name" value="FA58C_3"/>
    <property type="match status" value="1"/>
</dbReference>
<dbReference type="CDD" id="cd00063">
    <property type="entry name" value="FN3"/>
    <property type="match status" value="2"/>
</dbReference>
<evidence type="ECO:0000259" key="6">
    <source>
        <dbReference type="PROSITE" id="PS50853"/>
    </source>
</evidence>
<dbReference type="Gene3D" id="2.60.40.10">
    <property type="entry name" value="Immunoglobulins"/>
    <property type="match status" value="2"/>
</dbReference>
<evidence type="ECO:0000256" key="1">
    <source>
        <dbReference type="ARBA" id="ARBA00023295"/>
    </source>
</evidence>
<dbReference type="Pfam" id="PF07995">
    <property type="entry name" value="GSDH"/>
    <property type="match status" value="1"/>
</dbReference>
<keyword evidence="8" id="KW-1185">Reference proteome</keyword>
<dbReference type="InterPro" id="IPR003961">
    <property type="entry name" value="FN3_dom"/>
</dbReference>
<dbReference type="Gene3D" id="2.60.120.260">
    <property type="entry name" value="Galactose-binding domain-like"/>
    <property type="match status" value="1"/>
</dbReference>
<evidence type="ECO:0000259" key="5">
    <source>
        <dbReference type="PROSITE" id="PS50022"/>
    </source>
</evidence>
<dbReference type="RefSeq" id="WP_257924169.1">
    <property type="nucleotide sequence ID" value="NZ_JAMXQV010000020.1"/>
</dbReference>
<dbReference type="PANTHER" id="PTHR19328:SF13">
    <property type="entry name" value="HIPL1 PROTEIN"/>
    <property type="match status" value="1"/>
</dbReference>
<dbReference type="PROSITE" id="PS50853">
    <property type="entry name" value="FN3"/>
    <property type="match status" value="2"/>
</dbReference>
<dbReference type="InterPro" id="IPR000421">
    <property type="entry name" value="FA58C"/>
</dbReference>
<dbReference type="Proteomes" id="UP001144096">
    <property type="component" value="Unassembled WGS sequence"/>
</dbReference>
<dbReference type="SUPFAM" id="SSF49265">
    <property type="entry name" value="Fibronectin type III"/>
    <property type="match status" value="1"/>
</dbReference>
<dbReference type="InterPro" id="IPR011042">
    <property type="entry name" value="6-blade_b-propeller_TolB-like"/>
</dbReference>
<organism evidence="7 8">
    <name type="scientific">Amycolatopsis iheyensis</name>
    <dbReference type="NCBI Taxonomy" id="2945988"/>
    <lineage>
        <taxon>Bacteria</taxon>
        <taxon>Bacillati</taxon>
        <taxon>Actinomycetota</taxon>
        <taxon>Actinomycetes</taxon>
        <taxon>Pseudonocardiales</taxon>
        <taxon>Pseudonocardiaceae</taxon>
        <taxon>Amycolatopsis</taxon>
    </lineage>
</organism>
<gene>
    <name evidence="7" type="ORF">M8542_32715</name>
</gene>
<dbReference type="Gene3D" id="2.120.10.30">
    <property type="entry name" value="TolB, C-terminal domain"/>
    <property type="match status" value="1"/>
</dbReference>
<dbReference type="Pfam" id="PF22633">
    <property type="entry name" value="F5_F8_type_C_2"/>
    <property type="match status" value="1"/>
</dbReference>
<accession>A0A9X2SPI5</accession>
<dbReference type="PANTHER" id="PTHR19328">
    <property type="entry name" value="HEDGEHOG-INTERACTING PROTEIN"/>
    <property type="match status" value="1"/>
</dbReference>
<dbReference type="SMART" id="SM00060">
    <property type="entry name" value="FN3"/>
    <property type="match status" value="2"/>
</dbReference>
<dbReference type="GO" id="GO:0016798">
    <property type="term" value="F:hydrolase activity, acting on glycosyl bonds"/>
    <property type="evidence" value="ECO:0007669"/>
    <property type="project" value="UniProtKB-KW"/>
</dbReference>
<evidence type="ECO:0000313" key="8">
    <source>
        <dbReference type="Proteomes" id="UP001144096"/>
    </source>
</evidence>
<keyword evidence="4" id="KW-0732">Signal</keyword>
<evidence type="ECO:0000256" key="4">
    <source>
        <dbReference type="SAM" id="SignalP"/>
    </source>
</evidence>
<dbReference type="InterPro" id="IPR011041">
    <property type="entry name" value="Quinoprot_gluc/sorb_DH_b-prop"/>
</dbReference>
<dbReference type="EMBL" id="JAMXQV010000020">
    <property type="protein sequence ID" value="MCR6487600.1"/>
    <property type="molecule type" value="Genomic_DNA"/>
</dbReference>
<name>A0A9X2SPI5_9PSEU</name>
<proteinExistence type="predicted"/>
<feature type="chain" id="PRO_5040838314" evidence="4">
    <location>
        <begin position="31"/>
        <end position="691"/>
    </location>
</feature>
<dbReference type="InterPro" id="IPR012938">
    <property type="entry name" value="Glc/Sorbosone_DH"/>
</dbReference>
<dbReference type="InterPro" id="IPR013783">
    <property type="entry name" value="Ig-like_fold"/>
</dbReference>
<feature type="domain" description="F5/8 type C" evidence="5">
    <location>
        <begin position="23"/>
        <end position="163"/>
    </location>
</feature>
<dbReference type="SUPFAM" id="SSF50952">
    <property type="entry name" value="Soluble quinoprotein glucose dehydrogenase"/>
    <property type="match status" value="1"/>
</dbReference>
<evidence type="ECO:0000256" key="3">
    <source>
        <dbReference type="SAM" id="MobiDB-lite"/>
    </source>
</evidence>
<dbReference type="AlphaFoldDB" id="A0A9X2SPI5"/>
<feature type="region of interest" description="Disordered" evidence="3">
    <location>
        <begin position="246"/>
        <end position="271"/>
    </location>
</feature>
<dbReference type="Pfam" id="PF00041">
    <property type="entry name" value="fn3"/>
    <property type="match status" value="2"/>
</dbReference>
<comment type="caution">
    <text evidence="7">The sequence shown here is derived from an EMBL/GenBank/DDBJ whole genome shotgun (WGS) entry which is preliminary data.</text>
</comment>
<dbReference type="InterPro" id="IPR036116">
    <property type="entry name" value="FN3_sf"/>
</dbReference>
<evidence type="ECO:0000256" key="2">
    <source>
        <dbReference type="ARBA" id="ARBA00023326"/>
    </source>
</evidence>
<reference evidence="7" key="1">
    <citation type="submission" date="2022-06" db="EMBL/GenBank/DDBJ databases">
        <title>Amycolatopsis iheyaensis sp. nov., a new species of the genus Amycolatopsis isolated from soil in Iheya island, Japan.</title>
        <authorList>
            <person name="Ngamcharungchit C."/>
            <person name="Kanto H."/>
            <person name="Take A."/>
            <person name="Intra B."/>
            <person name="Matsumoto A."/>
            <person name="Panbangred W."/>
            <person name="Inahashi Y."/>
        </authorList>
    </citation>
    <scope>NUCLEOTIDE SEQUENCE</scope>
    <source>
        <strain evidence="7">OK19-0408</strain>
    </source>
</reference>